<dbReference type="InterPro" id="IPR017853">
    <property type="entry name" value="GH"/>
</dbReference>
<dbReference type="EMBL" id="KF126030">
    <property type="protein sequence ID" value="AIA93372.1"/>
    <property type="molecule type" value="Genomic_DNA"/>
</dbReference>
<protein>
    <submittedName>
        <fullName evidence="2">CAZy families GH51 protein</fullName>
    </submittedName>
</protein>
<dbReference type="PANTHER" id="PTHR31776">
    <property type="entry name" value="ALPHA-L-ARABINOFURANOSIDASE 1"/>
    <property type="match status" value="1"/>
</dbReference>
<dbReference type="AlphaFoldDB" id="A0A060CEL2"/>
<sequence length="108" mass="11838">QNTAQGPIAIPEEDMGDYVREVLDLIEFCNGDPRETAWGGIRASLGHPRPFDLEYLGIGNEDQIDGAFRARFRAIYDAVRARYPDVTVVGTVGPAPSGPDYDNGWNSP</sequence>
<feature type="non-terminal residue" evidence="2">
    <location>
        <position position="1"/>
    </location>
</feature>
<name>A0A060CEL2_9BIFI</name>
<evidence type="ECO:0000313" key="2">
    <source>
        <dbReference type="EMBL" id="AIA93372.1"/>
    </source>
</evidence>
<evidence type="ECO:0000259" key="1">
    <source>
        <dbReference type="Pfam" id="PF22848"/>
    </source>
</evidence>
<dbReference type="InterPro" id="IPR051563">
    <property type="entry name" value="Glycosyl_Hydrolase_51"/>
</dbReference>
<organism evidence="2">
    <name type="scientific">uncultured Bifidobacterium sp</name>
    <dbReference type="NCBI Taxonomy" id="165187"/>
    <lineage>
        <taxon>Bacteria</taxon>
        <taxon>Bacillati</taxon>
        <taxon>Actinomycetota</taxon>
        <taxon>Actinomycetes</taxon>
        <taxon>Bifidobacteriales</taxon>
        <taxon>Bifidobacteriaceae</taxon>
        <taxon>Bifidobacterium</taxon>
        <taxon>environmental samples</taxon>
    </lineage>
</organism>
<dbReference type="GO" id="GO:0046556">
    <property type="term" value="F:alpha-L-arabinofuranosidase activity"/>
    <property type="evidence" value="ECO:0007669"/>
    <property type="project" value="TreeGrafter"/>
</dbReference>
<accession>A0A060CEL2</accession>
<dbReference type="PANTHER" id="PTHR31776:SF26">
    <property type="entry name" value="SECRETED ARABINOSIDASE"/>
    <property type="match status" value="1"/>
</dbReference>
<proteinExistence type="predicted"/>
<dbReference type="InterPro" id="IPR055235">
    <property type="entry name" value="ASD1_cat"/>
</dbReference>
<dbReference type="Gene3D" id="3.20.20.80">
    <property type="entry name" value="Glycosidases"/>
    <property type="match status" value="1"/>
</dbReference>
<dbReference type="SUPFAM" id="SSF51445">
    <property type="entry name" value="(Trans)glycosidases"/>
    <property type="match status" value="1"/>
</dbReference>
<dbReference type="Pfam" id="PF22848">
    <property type="entry name" value="ASD1_dom"/>
    <property type="match status" value="1"/>
</dbReference>
<reference evidence="2" key="1">
    <citation type="journal article" date="2013" name="Environ. Microbiol.">
        <title>Seasonally variable intestinal metagenomes of the red palm weevil (Rhynchophorus ferrugineus).</title>
        <authorList>
            <person name="Jia S."/>
            <person name="Zhang X."/>
            <person name="Zhang G."/>
            <person name="Yin A."/>
            <person name="Zhang S."/>
            <person name="Li F."/>
            <person name="Wang L."/>
            <person name="Zhao D."/>
            <person name="Yun Q."/>
            <person name="Tala"/>
            <person name="Wang J."/>
            <person name="Sun G."/>
            <person name="Baabdullah M."/>
            <person name="Yu X."/>
            <person name="Hu S."/>
            <person name="Al-Mssallem I.S."/>
            <person name="Yu J."/>
        </authorList>
    </citation>
    <scope>NUCLEOTIDE SEQUENCE</scope>
</reference>
<feature type="domain" description="Alpha-L-arabinofuranosidase 1 catalytic" evidence="1">
    <location>
        <begin position="9"/>
        <end position="92"/>
    </location>
</feature>